<reference evidence="2 3" key="1">
    <citation type="journal article" date="2019" name="Sci. Rep.">
        <title>A multi-omics analysis of the grapevine pathogen Lasiodiplodia theobromae reveals that temperature affects the expression of virulence- and pathogenicity-related genes.</title>
        <authorList>
            <person name="Felix C."/>
            <person name="Meneses R."/>
            <person name="Goncalves M.F.M."/>
            <person name="Tilleman L."/>
            <person name="Duarte A.S."/>
            <person name="Jorrin-Novo J.V."/>
            <person name="Van de Peer Y."/>
            <person name="Deforce D."/>
            <person name="Van Nieuwerburgh F."/>
            <person name="Esteves A.C."/>
            <person name="Alves A."/>
        </authorList>
    </citation>
    <scope>NUCLEOTIDE SEQUENCE [LARGE SCALE GENOMIC DNA]</scope>
    <source>
        <strain evidence="2 3">LA-SOL3</strain>
    </source>
</reference>
<sequence length="232" mass="26612">MDGSFGPVIEGLQDDFCTGKYSDMRLVAGDGTVYHVHKVVLCHQSKFFENAMKEGRFMEGYENTIHLEDKDSQTVYAMLRYLYYHNFRFPSSCKNATDYIVFAINLWALGDEYQIDPLCGYVFETLKGQMAKISDVSLMRVLSNFPRIAHAAYDKLSYRGRPVKMLVVHLAKKNIFVLLDDENFIPLIQGLPEFAADLLALQAVSQCKNRRMITSTIVEEEKRSNNLPLRLQ</sequence>
<organism evidence="2 3">
    <name type="scientific">Lasiodiplodia theobromae</name>
    <dbReference type="NCBI Taxonomy" id="45133"/>
    <lineage>
        <taxon>Eukaryota</taxon>
        <taxon>Fungi</taxon>
        <taxon>Dikarya</taxon>
        <taxon>Ascomycota</taxon>
        <taxon>Pezizomycotina</taxon>
        <taxon>Dothideomycetes</taxon>
        <taxon>Dothideomycetes incertae sedis</taxon>
        <taxon>Botryosphaeriales</taxon>
        <taxon>Botryosphaeriaceae</taxon>
        <taxon>Lasiodiplodia</taxon>
    </lineage>
</organism>
<evidence type="ECO:0000259" key="1">
    <source>
        <dbReference type="PROSITE" id="PS50097"/>
    </source>
</evidence>
<evidence type="ECO:0000313" key="2">
    <source>
        <dbReference type="EMBL" id="KAB2569421.1"/>
    </source>
</evidence>
<name>A0A5N5CVQ6_9PEZI</name>
<dbReference type="SMART" id="SM00225">
    <property type="entry name" value="BTB"/>
    <property type="match status" value="1"/>
</dbReference>
<dbReference type="AlphaFoldDB" id="A0A5N5CVQ6"/>
<dbReference type="Proteomes" id="UP000325902">
    <property type="component" value="Unassembled WGS sequence"/>
</dbReference>
<accession>A0A5N5CVQ6</accession>
<dbReference type="Gene3D" id="3.30.710.10">
    <property type="entry name" value="Potassium Channel Kv1.1, Chain A"/>
    <property type="match status" value="1"/>
</dbReference>
<dbReference type="PANTHER" id="PTHR47843">
    <property type="entry name" value="BTB DOMAIN-CONTAINING PROTEIN-RELATED"/>
    <property type="match status" value="1"/>
</dbReference>
<evidence type="ECO:0000313" key="3">
    <source>
        <dbReference type="Proteomes" id="UP000325902"/>
    </source>
</evidence>
<keyword evidence="3" id="KW-1185">Reference proteome</keyword>
<protein>
    <recommendedName>
        <fullName evidence="1">BTB domain-containing protein</fullName>
    </recommendedName>
</protein>
<dbReference type="Pfam" id="PF00651">
    <property type="entry name" value="BTB"/>
    <property type="match status" value="1"/>
</dbReference>
<dbReference type="InterPro" id="IPR011333">
    <property type="entry name" value="SKP1/BTB/POZ_sf"/>
</dbReference>
<dbReference type="OrthoDB" id="6359816at2759"/>
<proteinExistence type="predicted"/>
<feature type="domain" description="BTB" evidence="1">
    <location>
        <begin position="22"/>
        <end position="91"/>
    </location>
</feature>
<dbReference type="InterPro" id="IPR000210">
    <property type="entry name" value="BTB/POZ_dom"/>
</dbReference>
<dbReference type="PROSITE" id="PS50097">
    <property type="entry name" value="BTB"/>
    <property type="match status" value="1"/>
</dbReference>
<dbReference type="CDD" id="cd18186">
    <property type="entry name" value="BTB_POZ_ZBTB_KLHL-like"/>
    <property type="match status" value="1"/>
</dbReference>
<comment type="caution">
    <text evidence="2">The sequence shown here is derived from an EMBL/GenBank/DDBJ whole genome shotgun (WGS) entry which is preliminary data.</text>
</comment>
<dbReference type="SUPFAM" id="SSF54695">
    <property type="entry name" value="POZ domain"/>
    <property type="match status" value="1"/>
</dbReference>
<dbReference type="EMBL" id="VCHE01000195">
    <property type="protein sequence ID" value="KAB2569421.1"/>
    <property type="molecule type" value="Genomic_DNA"/>
</dbReference>
<dbReference type="PANTHER" id="PTHR47843:SF5">
    <property type="entry name" value="BTB_POZ DOMAIN PROTEIN"/>
    <property type="match status" value="1"/>
</dbReference>
<gene>
    <name evidence="2" type="ORF">DBV05_g11896</name>
</gene>